<feature type="transmembrane region" description="Helical" evidence="2">
    <location>
        <begin position="47"/>
        <end position="73"/>
    </location>
</feature>
<keyword evidence="2" id="KW-0472">Membrane</keyword>
<keyword evidence="2" id="KW-1133">Transmembrane helix</keyword>
<feature type="compositionally biased region" description="Polar residues" evidence="1">
    <location>
        <begin position="105"/>
        <end position="119"/>
    </location>
</feature>
<feature type="region of interest" description="Disordered" evidence="1">
    <location>
        <begin position="79"/>
        <end position="130"/>
    </location>
</feature>
<accession>A0A6A5XQJ4</accession>
<protein>
    <submittedName>
        <fullName evidence="3">Uncharacterized protein</fullName>
    </submittedName>
</protein>
<evidence type="ECO:0000256" key="2">
    <source>
        <dbReference type="SAM" id="Phobius"/>
    </source>
</evidence>
<dbReference type="GeneID" id="54291242"/>
<dbReference type="RefSeq" id="XP_033383904.1">
    <property type="nucleotide sequence ID" value="XM_033533845.1"/>
</dbReference>
<evidence type="ECO:0000313" key="4">
    <source>
        <dbReference type="Proteomes" id="UP000799778"/>
    </source>
</evidence>
<name>A0A6A5XQJ4_9PLEO</name>
<dbReference type="OrthoDB" id="10631650at2759"/>
<proteinExistence type="predicted"/>
<dbReference type="EMBL" id="ML978069">
    <property type="protein sequence ID" value="KAF2015565.1"/>
    <property type="molecule type" value="Genomic_DNA"/>
</dbReference>
<evidence type="ECO:0000256" key="1">
    <source>
        <dbReference type="SAM" id="MobiDB-lite"/>
    </source>
</evidence>
<reference evidence="3" key="1">
    <citation type="journal article" date="2020" name="Stud. Mycol.">
        <title>101 Dothideomycetes genomes: a test case for predicting lifestyles and emergence of pathogens.</title>
        <authorList>
            <person name="Haridas S."/>
            <person name="Albert R."/>
            <person name="Binder M."/>
            <person name="Bloem J."/>
            <person name="Labutti K."/>
            <person name="Salamov A."/>
            <person name="Andreopoulos B."/>
            <person name="Baker S."/>
            <person name="Barry K."/>
            <person name="Bills G."/>
            <person name="Bluhm B."/>
            <person name="Cannon C."/>
            <person name="Castanera R."/>
            <person name="Culley D."/>
            <person name="Daum C."/>
            <person name="Ezra D."/>
            <person name="Gonzalez J."/>
            <person name="Henrissat B."/>
            <person name="Kuo A."/>
            <person name="Liang C."/>
            <person name="Lipzen A."/>
            <person name="Lutzoni F."/>
            <person name="Magnuson J."/>
            <person name="Mondo S."/>
            <person name="Nolan M."/>
            <person name="Ohm R."/>
            <person name="Pangilinan J."/>
            <person name="Park H.-J."/>
            <person name="Ramirez L."/>
            <person name="Alfaro M."/>
            <person name="Sun H."/>
            <person name="Tritt A."/>
            <person name="Yoshinaga Y."/>
            <person name="Zwiers L.-H."/>
            <person name="Turgeon B."/>
            <person name="Goodwin S."/>
            <person name="Spatafora J."/>
            <person name="Crous P."/>
            <person name="Grigoriev I."/>
        </authorList>
    </citation>
    <scope>NUCLEOTIDE SEQUENCE</scope>
    <source>
        <strain evidence="3">CBS 175.79</strain>
    </source>
</reference>
<keyword evidence="2" id="KW-0812">Transmembrane</keyword>
<dbReference type="Proteomes" id="UP000799778">
    <property type="component" value="Unassembled WGS sequence"/>
</dbReference>
<feature type="compositionally biased region" description="Polar residues" evidence="1">
    <location>
        <begin position="88"/>
        <end position="97"/>
    </location>
</feature>
<evidence type="ECO:0000313" key="3">
    <source>
        <dbReference type="EMBL" id="KAF2015565.1"/>
    </source>
</evidence>
<keyword evidence="4" id="KW-1185">Reference proteome</keyword>
<gene>
    <name evidence="3" type="ORF">BU24DRAFT_491794</name>
</gene>
<sequence length="130" mass="13729">MPFTTDKYHGVVNSLTSSSAQPAAAAASLPTATVTKNLTTNNGSSQAITFGVLGTCIGVVSIVLAALTLRFMYQTMKRKRSDLESIHPNVTPSTLESNIPVATANEGSSQSTPRSQELTDNVELSRVETE</sequence>
<organism evidence="3 4">
    <name type="scientific">Aaosphaeria arxii CBS 175.79</name>
    <dbReference type="NCBI Taxonomy" id="1450172"/>
    <lineage>
        <taxon>Eukaryota</taxon>
        <taxon>Fungi</taxon>
        <taxon>Dikarya</taxon>
        <taxon>Ascomycota</taxon>
        <taxon>Pezizomycotina</taxon>
        <taxon>Dothideomycetes</taxon>
        <taxon>Pleosporomycetidae</taxon>
        <taxon>Pleosporales</taxon>
        <taxon>Pleosporales incertae sedis</taxon>
        <taxon>Aaosphaeria</taxon>
    </lineage>
</organism>
<dbReference type="AlphaFoldDB" id="A0A6A5XQJ4"/>